<dbReference type="AlphaFoldDB" id="A0A2L1KDK4"/>
<sequence length="42" mass="4670">MVGTPQNEPEFPERCVKERSFSRPESGERSSSEPIATVTGFL</sequence>
<keyword evidence="2" id="KW-0614">Plasmid</keyword>
<name>A0A2L1KDK4_PSEAI</name>
<dbReference type="EMBL" id="MF344568">
    <property type="protein sequence ID" value="AVE20420.1"/>
    <property type="molecule type" value="Genomic_DNA"/>
</dbReference>
<evidence type="ECO:0000256" key="1">
    <source>
        <dbReference type="SAM" id="MobiDB-lite"/>
    </source>
</evidence>
<feature type="compositionally biased region" description="Basic and acidic residues" evidence="1">
    <location>
        <begin position="11"/>
        <end position="31"/>
    </location>
</feature>
<protein>
    <submittedName>
        <fullName evidence="2">Uncharacterized protein</fullName>
    </submittedName>
</protein>
<evidence type="ECO:0000313" key="2">
    <source>
        <dbReference type="EMBL" id="AVE20420.1"/>
    </source>
</evidence>
<reference evidence="2" key="1">
    <citation type="submission" date="2017-06" db="EMBL/GenBank/DDBJ databases">
        <title>Complete sequence of p727-IMP from clinical Pseudomonas aeruginosa.</title>
        <authorList>
            <person name="Yuan M."/>
            <person name="Feng J.2nd."/>
            <person name="Zhan Z.3rd."/>
            <person name="Jiang X.4th."/>
            <person name="Zhang D.5th."/>
            <person name="Chen X.6th."/>
            <person name="Zhao X."/>
            <person name="Che J."/>
            <person name="Lu J."/>
            <person name="Xu J."/>
            <person name="Li J."/>
            <person name="Zhou D."/>
        </authorList>
    </citation>
    <scope>NUCLEOTIDE SEQUENCE</scope>
    <source>
        <plasmid evidence="2">p727-IMP</plasmid>
    </source>
</reference>
<geneLocation type="plasmid" evidence="2">
    <name>p727-IMP</name>
</geneLocation>
<feature type="region of interest" description="Disordered" evidence="1">
    <location>
        <begin position="1"/>
        <end position="42"/>
    </location>
</feature>
<proteinExistence type="predicted"/>
<accession>A0A2L1KDK4</accession>
<organism evidence="2">
    <name type="scientific">Pseudomonas aeruginosa</name>
    <dbReference type="NCBI Taxonomy" id="287"/>
    <lineage>
        <taxon>Bacteria</taxon>
        <taxon>Pseudomonadati</taxon>
        <taxon>Pseudomonadota</taxon>
        <taxon>Gammaproteobacteria</taxon>
        <taxon>Pseudomonadales</taxon>
        <taxon>Pseudomonadaceae</taxon>
        <taxon>Pseudomonas</taxon>
    </lineage>
</organism>